<protein>
    <submittedName>
        <fullName evidence="2">Uncharacterized protein</fullName>
    </submittedName>
</protein>
<evidence type="ECO:0000313" key="2">
    <source>
        <dbReference type="EMBL" id="UFP94273.1"/>
    </source>
</evidence>
<dbReference type="Proteomes" id="UP001054846">
    <property type="component" value="Chromosome"/>
</dbReference>
<dbReference type="RefSeq" id="WP_230841331.1">
    <property type="nucleotide sequence ID" value="NZ_CP063845.1"/>
</dbReference>
<reference evidence="2 3" key="1">
    <citation type="journal article" date="2021" name="Genome Biol. Evol.">
        <title>Complete Genome Sequencing of a Novel Gloeobacter Species from a Waterfall Cave in Mexico.</title>
        <authorList>
            <person name="Saw J.H."/>
            <person name="Cardona T."/>
            <person name="Montejano G."/>
        </authorList>
    </citation>
    <scope>NUCLEOTIDE SEQUENCE [LARGE SCALE GENOMIC DNA]</scope>
    <source>
        <strain evidence="2">MG652769</strain>
    </source>
</reference>
<dbReference type="EMBL" id="CP063845">
    <property type="protein sequence ID" value="UFP94273.1"/>
    <property type="molecule type" value="Genomic_DNA"/>
</dbReference>
<gene>
    <name evidence="2" type="ORF">ISF26_21375</name>
</gene>
<keyword evidence="3" id="KW-1185">Reference proteome</keyword>
<organism evidence="2 3">
    <name type="scientific">Gloeobacter morelensis MG652769</name>
    <dbReference type="NCBI Taxonomy" id="2781736"/>
    <lineage>
        <taxon>Bacteria</taxon>
        <taxon>Bacillati</taxon>
        <taxon>Cyanobacteriota</taxon>
        <taxon>Cyanophyceae</taxon>
        <taxon>Gloeobacterales</taxon>
        <taxon>Gloeobacteraceae</taxon>
        <taxon>Gloeobacter</taxon>
        <taxon>Gloeobacter morelensis</taxon>
    </lineage>
</organism>
<feature type="compositionally biased region" description="Acidic residues" evidence="1">
    <location>
        <begin position="165"/>
        <end position="177"/>
    </location>
</feature>
<feature type="region of interest" description="Disordered" evidence="1">
    <location>
        <begin position="165"/>
        <end position="191"/>
    </location>
</feature>
<name>A0ABY3PKU6_9CYAN</name>
<evidence type="ECO:0000313" key="3">
    <source>
        <dbReference type="Proteomes" id="UP001054846"/>
    </source>
</evidence>
<evidence type="ECO:0000256" key="1">
    <source>
        <dbReference type="SAM" id="MobiDB-lite"/>
    </source>
</evidence>
<accession>A0ABY3PKU6</accession>
<sequence>MEAKRSRSPNYPRLTLAKAVERTRSVWDKERRHGAAREIVARHLGYSGLNGAALGIIATLRSYGLLEDTEDGLKISEDAITIIATPKGNVERLSAIRRALFSPKLFTDLNQRYGETLPSDDNLKAYLVHNKFLPEVVDDVIHIYRDNLKFFEQQTAMVQSETFAETDESTDLADEQVEEHPKGQARSERTLDNKAGSELVFPVEENCKAHIYFTGSLPTRKAIEKLRAFLELSTDSFPVTGTCSNQDHN</sequence>
<proteinExistence type="predicted"/>
<feature type="compositionally biased region" description="Basic and acidic residues" evidence="1">
    <location>
        <begin position="178"/>
        <end position="191"/>
    </location>
</feature>